<accession>A0A401ZUJ1</accession>
<keyword evidence="2" id="KW-1185">Reference proteome</keyword>
<gene>
    <name evidence="1" type="ORF">KTT_03210</name>
</gene>
<evidence type="ECO:0000313" key="1">
    <source>
        <dbReference type="EMBL" id="GCE10462.1"/>
    </source>
</evidence>
<comment type="caution">
    <text evidence="1">The sequence shown here is derived from an EMBL/GenBank/DDBJ whole genome shotgun (WGS) entry which is preliminary data.</text>
</comment>
<proteinExistence type="predicted"/>
<organism evidence="1 2">
    <name type="scientific">Tengunoibacter tsumagoiensis</name>
    <dbReference type="NCBI Taxonomy" id="2014871"/>
    <lineage>
        <taxon>Bacteria</taxon>
        <taxon>Bacillati</taxon>
        <taxon>Chloroflexota</taxon>
        <taxon>Ktedonobacteria</taxon>
        <taxon>Ktedonobacterales</taxon>
        <taxon>Dictyobacteraceae</taxon>
        <taxon>Tengunoibacter</taxon>
    </lineage>
</organism>
<sequence length="74" mass="8636">MWEDMIPIHSVKAPAFDFGIGGWQRNNEEMFVQAAYLRWYPAREEEGKEIFRVLALIAVKPVEDLVPFLEVCHT</sequence>
<evidence type="ECO:0000313" key="2">
    <source>
        <dbReference type="Proteomes" id="UP000287352"/>
    </source>
</evidence>
<dbReference type="AlphaFoldDB" id="A0A401ZUJ1"/>
<reference evidence="2" key="1">
    <citation type="submission" date="2018-12" db="EMBL/GenBank/DDBJ databases">
        <title>Tengunoibacter tsumagoiensis gen. nov., sp. nov., Dictyobacter kobayashii sp. nov., D. alpinus sp. nov., and D. joshuensis sp. nov. and description of Dictyobacteraceae fam. nov. within the order Ktedonobacterales isolated from Tengu-no-mugimeshi.</title>
        <authorList>
            <person name="Wang C.M."/>
            <person name="Zheng Y."/>
            <person name="Sakai Y."/>
            <person name="Toyoda A."/>
            <person name="Minakuchi Y."/>
            <person name="Abe K."/>
            <person name="Yokota A."/>
            <person name="Yabe S."/>
        </authorList>
    </citation>
    <scope>NUCLEOTIDE SEQUENCE [LARGE SCALE GENOMIC DNA]</scope>
    <source>
        <strain evidence="2">Uno3</strain>
    </source>
</reference>
<name>A0A401ZUJ1_9CHLR</name>
<protein>
    <submittedName>
        <fullName evidence="1">Uncharacterized protein</fullName>
    </submittedName>
</protein>
<dbReference type="Proteomes" id="UP000287352">
    <property type="component" value="Unassembled WGS sequence"/>
</dbReference>
<dbReference type="EMBL" id="BIFR01000001">
    <property type="protein sequence ID" value="GCE10462.1"/>
    <property type="molecule type" value="Genomic_DNA"/>
</dbReference>